<dbReference type="EMBL" id="JABBWE010000024">
    <property type="protein sequence ID" value="KAG1794908.1"/>
    <property type="molecule type" value="Genomic_DNA"/>
</dbReference>
<gene>
    <name evidence="2" type="ORF">HD556DRAFT_410543</name>
</gene>
<evidence type="ECO:0000256" key="1">
    <source>
        <dbReference type="SAM" id="MobiDB-lite"/>
    </source>
</evidence>
<dbReference type="OrthoDB" id="2683234at2759"/>
<comment type="caution">
    <text evidence="2">The sequence shown here is derived from an EMBL/GenBank/DDBJ whole genome shotgun (WGS) entry which is preliminary data.</text>
</comment>
<protein>
    <submittedName>
        <fullName evidence="2">Uncharacterized protein</fullName>
    </submittedName>
</protein>
<proteinExistence type="predicted"/>
<dbReference type="RefSeq" id="XP_041160947.1">
    <property type="nucleotide sequence ID" value="XM_041310532.1"/>
</dbReference>
<dbReference type="Proteomes" id="UP000719766">
    <property type="component" value="Unassembled WGS sequence"/>
</dbReference>
<evidence type="ECO:0000313" key="3">
    <source>
        <dbReference type="Proteomes" id="UP000719766"/>
    </source>
</evidence>
<organism evidence="2 3">
    <name type="scientific">Suillus plorans</name>
    <dbReference type="NCBI Taxonomy" id="116603"/>
    <lineage>
        <taxon>Eukaryota</taxon>
        <taxon>Fungi</taxon>
        <taxon>Dikarya</taxon>
        <taxon>Basidiomycota</taxon>
        <taxon>Agaricomycotina</taxon>
        <taxon>Agaricomycetes</taxon>
        <taxon>Agaricomycetidae</taxon>
        <taxon>Boletales</taxon>
        <taxon>Suillineae</taxon>
        <taxon>Suillaceae</taxon>
        <taxon>Suillus</taxon>
    </lineage>
</organism>
<dbReference type="AlphaFoldDB" id="A0A9P7AT51"/>
<evidence type="ECO:0000313" key="2">
    <source>
        <dbReference type="EMBL" id="KAG1794908.1"/>
    </source>
</evidence>
<name>A0A9P7AT51_9AGAM</name>
<reference evidence="2" key="1">
    <citation type="journal article" date="2020" name="New Phytol.">
        <title>Comparative genomics reveals dynamic genome evolution in host specialist ectomycorrhizal fungi.</title>
        <authorList>
            <person name="Lofgren L.A."/>
            <person name="Nguyen N.H."/>
            <person name="Vilgalys R."/>
            <person name="Ruytinx J."/>
            <person name="Liao H.L."/>
            <person name="Branco S."/>
            <person name="Kuo A."/>
            <person name="LaButti K."/>
            <person name="Lipzen A."/>
            <person name="Andreopoulos W."/>
            <person name="Pangilinan J."/>
            <person name="Riley R."/>
            <person name="Hundley H."/>
            <person name="Na H."/>
            <person name="Barry K."/>
            <person name="Grigoriev I.V."/>
            <person name="Stajich J.E."/>
            <person name="Kennedy P.G."/>
        </authorList>
    </citation>
    <scope>NUCLEOTIDE SEQUENCE</scope>
    <source>
        <strain evidence="2">S12</strain>
    </source>
</reference>
<keyword evidence="3" id="KW-1185">Reference proteome</keyword>
<dbReference type="GeneID" id="64604296"/>
<accession>A0A9P7AT51</accession>
<feature type="region of interest" description="Disordered" evidence="1">
    <location>
        <begin position="1"/>
        <end position="22"/>
    </location>
</feature>
<sequence>MDQSLSEVGLQVRKTQHSGTSHSNEAVLQNYYQLLADNGLISQSQASQPPQIPTSPSMPDYPRCPICSHLLITCHGCSNVTCDNSHCKGADLVSFVSSCHSCFSTLAMAKMCSQLDCFTRVHFTGGVICPDCVSPTDGHILCLCGDSWICGPCATQNKSLDRCGRCPKCQNYLCFFGCRYIGVCTDCRKVTLCNDCMEEGLSDREESSRANNSAFLVATCEECQSRICIDCFDERESRCESCNSIYCKDCTDYDECPGCGEFMRA</sequence>